<dbReference type="SMART" id="SM00493">
    <property type="entry name" value="TOPRIM"/>
    <property type="match status" value="1"/>
</dbReference>
<dbReference type="PROSITE" id="PS50880">
    <property type="entry name" value="TOPRIM"/>
    <property type="match status" value="1"/>
</dbReference>
<evidence type="ECO:0000256" key="2">
    <source>
        <dbReference type="ARBA" id="ARBA00022515"/>
    </source>
</evidence>
<dbReference type="PIRSF" id="PIRSF002811">
    <property type="entry name" value="DnaG"/>
    <property type="match status" value="1"/>
</dbReference>
<dbReference type="InterPro" id="IPR019475">
    <property type="entry name" value="DNA_primase_DnaB-bd"/>
</dbReference>
<dbReference type="SUPFAM" id="SSF57783">
    <property type="entry name" value="Zinc beta-ribbon"/>
    <property type="match status" value="1"/>
</dbReference>
<dbReference type="InterPro" id="IPR036185">
    <property type="entry name" value="DNA_heli_DnaB-like_N_sf"/>
</dbReference>
<name>A0ABY9JX68_9BACI</name>
<evidence type="ECO:0000313" key="15">
    <source>
        <dbReference type="EMBL" id="WLR43974.1"/>
    </source>
</evidence>
<dbReference type="Pfam" id="PF13155">
    <property type="entry name" value="Toprim_2"/>
    <property type="match status" value="1"/>
</dbReference>
<keyword evidence="7 12" id="KW-0863">Zinc-finger</keyword>
<keyword evidence="16" id="KW-1185">Reference proteome</keyword>
<comment type="similarity">
    <text evidence="12 13">Belongs to the DnaG primase family.</text>
</comment>
<dbReference type="InterPro" id="IPR037068">
    <property type="entry name" value="DNA_primase_core_N_sf"/>
</dbReference>
<evidence type="ECO:0000256" key="1">
    <source>
        <dbReference type="ARBA" id="ARBA00022478"/>
    </source>
</evidence>
<sequence length="600" mass="69039">MAYKIPDELISQIEKSVDVVDVVSEYVQLKKQGRNYFGLCPFHGENTPSFSVSSDKQIYHCFGCGAGGNVFSFLMQIEGYTFVESAKKLAEVANIELPDEVSQMSNHAGHTDKQSQYYQIYDLLRKFYHHLLKNTKEGQEALDYLLDRGFTNDIIDKFEIGYAIDSWDFIKKYCLNKGYNEELLYETGIVVKRESDGSFFDRFRNRIMFPIKDHQGRTVAFSGRSIGASQPKYLNSPETKLFNKRTILYNFHQARVHIRKSQQVVIYEGFADVISSVRAQVENAVATMGTSLTEEQAKLIKRNVETAIICYDSDQAGIEATFRAVKVLEKYGCRTKIARVPDGLDPDDYINKYGTEKFFNDVIGASVTTMVFKIEYFRKGKNLKDEGDRLKYIEEVLEELSQITNAVEQDLYLSQLASEFSLSKHVLQGQLEKYIEKRPKNVDQVMEKQFMQPMIQSNSLLPAYQNAEKFLIAHMIRNSDVAEKVLDHLGGDFIIEEHRAIVSYIYAFYEEGNEPNISLLIQKLPHSSLRQTVSNIAMLSITDDISDKEIDDYIKAINDKKQSQKWKEKEFLRVEAERQKDYEKAAIIAKEILELKKACR</sequence>
<organism evidence="15 16">
    <name type="scientific">Bacillus carboniphilus</name>
    <dbReference type="NCBI Taxonomy" id="86663"/>
    <lineage>
        <taxon>Bacteria</taxon>
        <taxon>Bacillati</taxon>
        <taxon>Bacillota</taxon>
        <taxon>Bacilli</taxon>
        <taxon>Bacillales</taxon>
        <taxon>Bacillaceae</taxon>
        <taxon>Bacillus</taxon>
    </lineage>
</organism>
<gene>
    <name evidence="12 15" type="primary">dnaG</name>
    <name evidence="15" type="ORF">LC087_07675</name>
</gene>
<dbReference type="InterPro" id="IPR006295">
    <property type="entry name" value="DNA_primase_DnaG"/>
</dbReference>
<dbReference type="Gene3D" id="3.90.980.10">
    <property type="entry name" value="DNA primase, catalytic core, N-terminal domain"/>
    <property type="match status" value="1"/>
</dbReference>
<evidence type="ECO:0000256" key="9">
    <source>
        <dbReference type="ARBA" id="ARBA00022842"/>
    </source>
</evidence>
<dbReference type="InterPro" id="IPR007693">
    <property type="entry name" value="DNA_helicase_DnaB-like_N"/>
</dbReference>
<feature type="zinc finger region" description="CHC2-type" evidence="12">
    <location>
        <begin position="40"/>
        <end position="64"/>
    </location>
</feature>
<dbReference type="InterPro" id="IPR034151">
    <property type="entry name" value="TOPRIM_DnaG_bac"/>
</dbReference>
<reference evidence="15 16" key="1">
    <citation type="submission" date="2023-06" db="EMBL/GenBank/DDBJ databases">
        <title>Five Gram-positive bacteria isolated from mangrove sediments in Shenzhen, Guangdong, China.</title>
        <authorList>
            <person name="Yu S."/>
            <person name="Zheng W."/>
            <person name="Huang Y."/>
        </authorList>
    </citation>
    <scope>NUCLEOTIDE SEQUENCE [LARGE SCALE GENOMIC DNA]</scope>
    <source>
        <strain evidence="15 16">SaN35-3</strain>
    </source>
</reference>
<evidence type="ECO:0000256" key="3">
    <source>
        <dbReference type="ARBA" id="ARBA00022679"/>
    </source>
</evidence>
<evidence type="ECO:0000256" key="12">
    <source>
        <dbReference type="HAMAP-Rule" id="MF_00974"/>
    </source>
</evidence>
<dbReference type="Gene3D" id="3.40.1360.10">
    <property type="match status" value="1"/>
</dbReference>
<dbReference type="Pfam" id="PF10410">
    <property type="entry name" value="DnaB_bind"/>
    <property type="match status" value="1"/>
</dbReference>
<dbReference type="Pfam" id="PF00772">
    <property type="entry name" value="DnaB"/>
    <property type="match status" value="1"/>
</dbReference>
<evidence type="ECO:0000256" key="6">
    <source>
        <dbReference type="ARBA" id="ARBA00022723"/>
    </source>
</evidence>
<dbReference type="Pfam" id="PF01807">
    <property type="entry name" value="Zn_ribbon_DnaG"/>
    <property type="match status" value="1"/>
</dbReference>
<keyword evidence="8 12" id="KW-0862">Zinc</keyword>
<comment type="function">
    <text evidence="12 13">RNA polymerase that catalyzes the synthesis of short RNA molecules used as primers for DNA polymerase during DNA replication.</text>
</comment>
<keyword evidence="11 12" id="KW-0804">Transcription</keyword>
<dbReference type="InterPro" id="IPR002694">
    <property type="entry name" value="Znf_CHC2"/>
</dbReference>
<comment type="subunit">
    <text evidence="12">Monomer. Interacts with DnaB.</text>
</comment>
<dbReference type="Proteomes" id="UP001197974">
    <property type="component" value="Chromosome"/>
</dbReference>
<dbReference type="InterPro" id="IPR050219">
    <property type="entry name" value="DnaG_primase"/>
</dbReference>
<dbReference type="Pfam" id="PF08275">
    <property type="entry name" value="DNAG_N"/>
    <property type="match status" value="1"/>
</dbReference>
<dbReference type="InterPro" id="IPR036977">
    <property type="entry name" value="DNA_primase_Znf_CHC2"/>
</dbReference>
<keyword evidence="4 12" id="KW-0548">Nucleotidyltransferase</keyword>
<keyword evidence="9" id="KW-0460">Magnesium</keyword>
<keyword evidence="5 12" id="KW-0235">DNA replication</keyword>
<evidence type="ECO:0000256" key="11">
    <source>
        <dbReference type="ARBA" id="ARBA00023163"/>
    </source>
</evidence>
<dbReference type="CDD" id="cd03364">
    <property type="entry name" value="TOPRIM_DnaG_primases"/>
    <property type="match status" value="1"/>
</dbReference>
<dbReference type="HAMAP" id="MF_00974">
    <property type="entry name" value="DNA_primase_DnaG"/>
    <property type="match status" value="1"/>
</dbReference>
<dbReference type="SUPFAM" id="SSF48024">
    <property type="entry name" value="N-terminal domain of DnaB helicase"/>
    <property type="match status" value="1"/>
</dbReference>
<evidence type="ECO:0000313" key="16">
    <source>
        <dbReference type="Proteomes" id="UP001197974"/>
    </source>
</evidence>
<evidence type="ECO:0000256" key="8">
    <source>
        <dbReference type="ARBA" id="ARBA00022833"/>
    </source>
</evidence>
<keyword evidence="10 12" id="KW-0238">DNA-binding</keyword>
<dbReference type="Gene3D" id="3.90.580.10">
    <property type="entry name" value="Zinc finger, CHC2-type domain"/>
    <property type="match status" value="1"/>
</dbReference>
<comment type="domain">
    <text evidence="12">Contains an N-terminal zinc-binding domain, a central core domain that contains the primase activity, and a C-terminal DnaB-binding domain.</text>
</comment>
<dbReference type="RefSeq" id="WP_226539885.1">
    <property type="nucleotide sequence ID" value="NZ_CP129013.1"/>
</dbReference>
<feature type="domain" description="Toprim" evidence="14">
    <location>
        <begin position="262"/>
        <end position="343"/>
    </location>
</feature>
<dbReference type="InterPro" id="IPR013264">
    <property type="entry name" value="DNAG_N"/>
</dbReference>
<dbReference type="InterPro" id="IPR006171">
    <property type="entry name" value="TOPRIM_dom"/>
</dbReference>
<keyword evidence="6 12" id="KW-0479">Metal-binding</keyword>
<dbReference type="InterPro" id="IPR030846">
    <property type="entry name" value="DnaG_bac"/>
</dbReference>
<dbReference type="SUPFAM" id="SSF56731">
    <property type="entry name" value="DNA primase core"/>
    <property type="match status" value="1"/>
</dbReference>
<accession>A0ABY9JX68</accession>
<keyword evidence="3 12" id="KW-0808">Transferase</keyword>
<protein>
    <recommendedName>
        <fullName evidence="12 13">DNA primase</fullName>
        <ecNumber evidence="12">2.7.7.101</ecNumber>
    </recommendedName>
</protein>
<dbReference type="PANTHER" id="PTHR30313:SF2">
    <property type="entry name" value="DNA PRIMASE"/>
    <property type="match status" value="1"/>
</dbReference>
<evidence type="ECO:0000256" key="4">
    <source>
        <dbReference type="ARBA" id="ARBA00022695"/>
    </source>
</evidence>
<proteinExistence type="inferred from homology"/>
<comment type="cofactor">
    <cofactor evidence="12 13">
        <name>Zn(2+)</name>
        <dbReference type="ChEBI" id="CHEBI:29105"/>
    </cofactor>
    <text evidence="12 13">Binds 1 zinc ion per monomer.</text>
</comment>
<dbReference type="Gene3D" id="1.10.860.10">
    <property type="entry name" value="DNAb Helicase, Chain A"/>
    <property type="match status" value="1"/>
</dbReference>
<dbReference type="InterPro" id="IPR016136">
    <property type="entry name" value="DNA_helicase_N/primase_C"/>
</dbReference>
<dbReference type="NCBIfam" id="TIGR01391">
    <property type="entry name" value="dnaG"/>
    <property type="match status" value="1"/>
</dbReference>
<keyword evidence="2 12" id="KW-0639">Primosome</keyword>
<dbReference type="EC" id="2.7.7.101" evidence="12"/>
<evidence type="ECO:0000259" key="14">
    <source>
        <dbReference type="PROSITE" id="PS50880"/>
    </source>
</evidence>
<dbReference type="EMBL" id="CP129013">
    <property type="protein sequence ID" value="WLR43974.1"/>
    <property type="molecule type" value="Genomic_DNA"/>
</dbReference>
<comment type="catalytic activity">
    <reaction evidence="12">
        <text>ssDNA + n NTP = ssDNA/pppN(pN)n-1 hybrid + (n-1) diphosphate.</text>
        <dbReference type="EC" id="2.7.7.101"/>
    </reaction>
</comment>
<evidence type="ECO:0000256" key="5">
    <source>
        <dbReference type="ARBA" id="ARBA00022705"/>
    </source>
</evidence>
<evidence type="ECO:0000256" key="10">
    <source>
        <dbReference type="ARBA" id="ARBA00023125"/>
    </source>
</evidence>
<dbReference type="Gene3D" id="6.10.140.360">
    <property type="match status" value="1"/>
</dbReference>
<evidence type="ECO:0000256" key="7">
    <source>
        <dbReference type="ARBA" id="ARBA00022771"/>
    </source>
</evidence>
<evidence type="ECO:0000256" key="13">
    <source>
        <dbReference type="PIRNR" id="PIRNR002811"/>
    </source>
</evidence>
<dbReference type="PANTHER" id="PTHR30313">
    <property type="entry name" value="DNA PRIMASE"/>
    <property type="match status" value="1"/>
</dbReference>
<keyword evidence="1 12" id="KW-0240">DNA-directed RNA polymerase</keyword>
<dbReference type="SMART" id="SM00400">
    <property type="entry name" value="ZnF_CHCC"/>
    <property type="match status" value="1"/>
</dbReference>